<dbReference type="EMBL" id="SMJU01000009">
    <property type="protein sequence ID" value="TDB63713.1"/>
    <property type="molecule type" value="Genomic_DNA"/>
</dbReference>
<evidence type="ECO:0000313" key="2">
    <source>
        <dbReference type="EMBL" id="TDB63713.1"/>
    </source>
</evidence>
<feature type="signal peptide" evidence="1">
    <location>
        <begin position="1"/>
        <end position="18"/>
    </location>
</feature>
<dbReference type="InterPro" id="IPR025921">
    <property type="entry name" value="HmuY"/>
</dbReference>
<proteinExistence type="predicted"/>
<keyword evidence="3" id="KW-1185">Reference proteome</keyword>
<organism evidence="2 3">
    <name type="scientific">Arundinibacter roseus</name>
    <dbReference type="NCBI Taxonomy" id="2070510"/>
    <lineage>
        <taxon>Bacteria</taxon>
        <taxon>Pseudomonadati</taxon>
        <taxon>Bacteroidota</taxon>
        <taxon>Cytophagia</taxon>
        <taxon>Cytophagales</taxon>
        <taxon>Spirosomataceae</taxon>
        <taxon>Arundinibacter</taxon>
    </lineage>
</organism>
<dbReference type="AlphaFoldDB" id="A0A4R4K8G7"/>
<comment type="caution">
    <text evidence="2">The sequence shown here is derived from an EMBL/GenBank/DDBJ whole genome shotgun (WGS) entry which is preliminary data.</text>
</comment>
<keyword evidence="1" id="KW-0732">Signal</keyword>
<reference evidence="2 3" key="1">
    <citation type="submission" date="2019-02" db="EMBL/GenBank/DDBJ databases">
        <title>Arundinibacter roseus gen. nov., sp. nov., a new member of the family Cytophagaceae.</title>
        <authorList>
            <person name="Szuroczki S."/>
            <person name="Khayer B."/>
            <person name="Sproer C."/>
            <person name="Toumi M."/>
            <person name="Szabo A."/>
            <person name="Felfoldi T."/>
            <person name="Schumann P."/>
            <person name="Toth E."/>
        </authorList>
    </citation>
    <scope>NUCLEOTIDE SEQUENCE [LARGE SCALE GENOMIC DNA]</scope>
    <source>
        <strain evidence="2 3">DMA-k-7a</strain>
    </source>
</reference>
<dbReference type="Pfam" id="PF14064">
    <property type="entry name" value="HmuY"/>
    <property type="match status" value="1"/>
</dbReference>
<sequence length="206" mass="21837">MKKRSYILVAALVTGLMACDNTESVEKEPVKAETVRDLPADPITGVDATGRPASAGKYTYFSFKNGIVPAADSASNRWDLAFKATTILVNGGTSGPGNAGAVLLDGIFDEISTLPATAPIRQDQGADLAIPTGSGKGWYSYNPANNLIVPIAGKVLIVKTTEGNYAKVEILSYYKGAPATVNTATDEARYYTFRYVLQPDGTSNFQ</sequence>
<name>A0A4R4K8G7_9BACT</name>
<dbReference type="PROSITE" id="PS51257">
    <property type="entry name" value="PROKAR_LIPOPROTEIN"/>
    <property type="match status" value="1"/>
</dbReference>
<dbReference type="Proteomes" id="UP000295706">
    <property type="component" value="Unassembled WGS sequence"/>
</dbReference>
<dbReference type="OrthoDB" id="5510929at2"/>
<feature type="chain" id="PRO_5020626572" description="HmuY family protein" evidence="1">
    <location>
        <begin position="19"/>
        <end position="206"/>
    </location>
</feature>
<evidence type="ECO:0000313" key="3">
    <source>
        <dbReference type="Proteomes" id="UP000295706"/>
    </source>
</evidence>
<evidence type="ECO:0008006" key="4">
    <source>
        <dbReference type="Google" id="ProtNLM"/>
    </source>
</evidence>
<dbReference type="CDD" id="cd12105">
    <property type="entry name" value="HmuY"/>
    <property type="match status" value="1"/>
</dbReference>
<evidence type="ECO:0000256" key="1">
    <source>
        <dbReference type="SAM" id="SignalP"/>
    </source>
</evidence>
<dbReference type="RefSeq" id="WP_132119292.1">
    <property type="nucleotide sequence ID" value="NZ_SMJU01000009.1"/>
</dbReference>
<accession>A0A4R4K8G7</accession>
<gene>
    <name evidence="2" type="ORF">EZE20_15560</name>
</gene>
<protein>
    <recommendedName>
        <fullName evidence="4">HmuY family protein</fullName>
    </recommendedName>
</protein>